<feature type="compositionally biased region" description="Acidic residues" evidence="6">
    <location>
        <begin position="151"/>
        <end position="175"/>
    </location>
</feature>
<comment type="caution">
    <text evidence="8">The sequence shown here is derived from an EMBL/GenBank/DDBJ whole genome shotgun (WGS) entry which is preliminary data.</text>
</comment>
<evidence type="ECO:0000259" key="7">
    <source>
        <dbReference type="PROSITE" id="PS50252"/>
    </source>
</evidence>
<feature type="domain" description="T-box" evidence="7">
    <location>
        <begin position="1"/>
        <end position="61"/>
    </location>
</feature>
<name>A0AAV4DJ35_9GAST</name>
<feature type="compositionally biased region" description="Polar residues" evidence="6">
    <location>
        <begin position="75"/>
        <end position="86"/>
    </location>
</feature>
<keyword evidence="9" id="KW-1185">Reference proteome</keyword>
<dbReference type="Pfam" id="PF00907">
    <property type="entry name" value="T-box"/>
    <property type="match status" value="1"/>
</dbReference>
<dbReference type="InterPro" id="IPR008967">
    <property type="entry name" value="p53-like_TF_DNA-bd_sf"/>
</dbReference>
<feature type="compositionally biased region" description="Basic and acidic residues" evidence="6">
    <location>
        <begin position="89"/>
        <end position="115"/>
    </location>
</feature>
<dbReference type="InterPro" id="IPR001699">
    <property type="entry name" value="TF_T-box"/>
</dbReference>
<feature type="compositionally biased region" description="Polar residues" evidence="6">
    <location>
        <begin position="294"/>
        <end position="303"/>
    </location>
</feature>
<dbReference type="PANTHER" id="PTHR11267:SF181">
    <property type="entry name" value="OPTOMOTOR-BLIND PROTEIN"/>
    <property type="match status" value="1"/>
</dbReference>
<keyword evidence="3" id="KW-0804">Transcription</keyword>
<dbReference type="InterPro" id="IPR036960">
    <property type="entry name" value="T-box_sf"/>
</dbReference>
<dbReference type="Proteomes" id="UP000735302">
    <property type="component" value="Unassembled WGS sequence"/>
</dbReference>
<dbReference type="InterPro" id="IPR046360">
    <property type="entry name" value="T-box_DNA-bd"/>
</dbReference>
<proteinExistence type="predicted"/>
<dbReference type="GO" id="GO:0000981">
    <property type="term" value="F:DNA-binding transcription factor activity, RNA polymerase II-specific"/>
    <property type="evidence" value="ECO:0007669"/>
    <property type="project" value="TreeGrafter"/>
</dbReference>
<feature type="region of interest" description="Disordered" evidence="6">
    <location>
        <begin position="496"/>
        <end position="543"/>
    </location>
</feature>
<feature type="compositionally biased region" description="Polar residues" evidence="6">
    <location>
        <begin position="680"/>
        <end position="690"/>
    </location>
</feature>
<evidence type="ECO:0000256" key="5">
    <source>
        <dbReference type="PROSITE-ProRule" id="PRU00201"/>
    </source>
</evidence>
<keyword evidence="1" id="KW-0805">Transcription regulation</keyword>
<dbReference type="GO" id="GO:0000978">
    <property type="term" value="F:RNA polymerase II cis-regulatory region sequence-specific DNA binding"/>
    <property type="evidence" value="ECO:0007669"/>
    <property type="project" value="InterPro"/>
</dbReference>
<feature type="compositionally biased region" description="Low complexity" evidence="6">
    <location>
        <begin position="810"/>
        <end position="820"/>
    </location>
</feature>
<feature type="compositionally biased region" description="Acidic residues" evidence="6">
    <location>
        <begin position="117"/>
        <end position="128"/>
    </location>
</feature>
<dbReference type="Gene3D" id="2.60.40.820">
    <property type="entry name" value="Transcription factor, T-box"/>
    <property type="match status" value="1"/>
</dbReference>
<feature type="region of interest" description="Disordered" evidence="6">
    <location>
        <begin position="908"/>
        <end position="1002"/>
    </location>
</feature>
<dbReference type="AlphaFoldDB" id="A0AAV4DJ35"/>
<feature type="compositionally biased region" description="Polar residues" evidence="6">
    <location>
        <begin position="197"/>
        <end position="209"/>
    </location>
</feature>
<evidence type="ECO:0000313" key="8">
    <source>
        <dbReference type="EMBL" id="GFO44283.1"/>
    </source>
</evidence>
<feature type="compositionally biased region" description="Low complexity" evidence="6">
    <location>
        <begin position="924"/>
        <end position="934"/>
    </location>
</feature>
<feature type="compositionally biased region" description="Basic and acidic residues" evidence="6">
    <location>
        <begin position="304"/>
        <end position="318"/>
    </location>
</feature>
<comment type="caution">
    <text evidence="5">Lacks conserved residue(s) required for the propagation of feature annotation.</text>
</comment>
<dbReference type="PRINTS" id="PR00937">
    <property type="entry name" value="TBOX"/>
</dbReference>
<evidence type="ECO:0000256" key="3">
    <source>
        <dbReference type="ARBA" id="ARBA00023163"/>
    </source>
</evidence>
<protein>
    <recommendedName>
        <fullName evidence="7">T-box domain-containing protein</fullName>
    </recommendedName>
</protein>
<dbReference type="EMBL" id="BLXT01007949">
    <property type="protein sequence ID" value="GFO44283.1"/>
    <property type="molecule type" value="Genomic_DNA"/>
</dbReference>
<dbReference type="GO" id="GO:0045893">
    <property type="term" value="P:positive regulation of DNA-templated transcription"/>
    <property type="evidence" value="ECO:0007669"/>
    <property type="project" value="InterPro"/>
</dbReference>
<dbReference type="PROSITE" id="PS50252">
    <property type="entry name" value="TBOX_3"/>
    <property type="match status" value="1"/>
</dbReference>
<evidence type="ECO:0000256" key="1">
    <source>
        <dbReference type="ARBA" id="ARBA00023015"/>
    </source>
</evidence>
<evidence type="ECO:0000256" key="2">
    <source>
        <dbReference type="ARBA" id="ARBA00023125"/>
    </source>
</evidence>
<evidence type="ECO:0000256" key="4">
    <source>
        <dbReference type="ARBA" id="ARBA00023242"/>
    </source>
</evidence>
<keyword evidence="4 5" id="KW-0539">Nucleus</keyword>
<feature type="compositionally biased region" description="Polar residues" evidence="6">
    <location>
        <begin position="223"/>
        <end position="236"/>
    </location>
</feature>
<dbReference type="PANTHER" id="PTHR11267">
    <property type="entry name" value="T-BOX PROTEIN-RELATED"/>
    <property type="match status" value="1"/>
</dbReference>
<gene>
    <name evidence="8" type="ORF">PoB_007078800</name>
</gene>
<evidence type="ECO:0000256" key="6">
    <source>
        <dbReference type="SAM" id="MobiDB-lite"/>
    </source>
</evidence>
<feature type="region of interest" description="Disordered" evidence="6">
    <location>
        <begin position="656"/>
        <end position="853"/>
    </location>
</feature>
<organism evidence="8 9">
    <name type="scientific">Plakobranchus ocellatus</name>
    <dbReference type="NCBI Taxonomy" id="259542"/>
    <lineage>
        <taxon>Eukaryota</taxon>
        <taxon>Metazoa</taxon>
        <taxon>Spiralia</taxon>
        <taxon>Lophotrochozoa</taxon>
        <taxon>Mollusca</taxon>
        <taxon>Gastropoda</taxon>
        <taxon>Heterobranchia</taxon>
        <taxon>Euthyneura</taxon>
        <taxon>Panpulmonata</taxon>
        <taxon>Sacoglossa</taxon>
        <taxon>Placobranchoidea</taxon>
        <taxon>Plakobranchidae</taxon>
        <taxon>Plakobranchus</taxon>
    </lineage>
</organism>
<feature type="compositionally biased region" description="Polar residues" evidence="6">
    <location>
        <begin position="968"/>
        <end position="984"/>
    </location>
</feature>
<dbReference type="GO" id="GO:0005634">
    <property type="term" value="C:nucleus"/>
    <property type="evidence" value="ECO:0007669"/>
    <property type="project" value="UniProtKB-SubCell"/>
</dbReference>
<accession>A0AAV4DJ35</accession>
<feature type="compositionally biased region" description="Polar residues" evidence="6">
    <location>
        <begin position="656"/>
        <end position="672"/>
    </location>
</feature>
<feature type="compositionally biased region" description="Basic and acidic residues" evidence="6">
    <location>
        <begin position="261"/>
        <end position="288"/>
    </location>
</feature>
<reference evidence="8 9" key="1">
    <citation type="journal article" date="2021" name="Elife">
        <title>Chloroplast acquisition without the gene transfer in kleptoplastic sea slugs, Plakobranchus ocellatus.</title>
        <authorList>
            <person name="Maeda T."/>
            <person name="Takahashi S."/>
            <person name="Yoshida T."/>
            <person name="Shimamura S."/>
            <person name="Takaki Y."/>
            <person name="Nagai Y."/>
            <person name="Toyoda A."/>
            <person name="Suzuki Y."/>
            <person name="Arimoto A."/>
            <person name="Ishii H."/>
            <person name="Satoh N."/>
            <person name="Nishiyama T."/>
            <person name="Hasebe M."/>
            <person name="Maruyama T."/>
            <person name="Minagawa J."/>
            <person name="Obokata J."/>
            <person name="Shigenobu S."/>
        </authorList>
    </citation>
    <scope>NUCLEOTIDE SEQUENCE [LARGE SCALE GENOMIC DNA]</scope>
</reference>
<feature type="region of interest" description="Disordered" evidence="6">
    <location>
        <begin position="53"/>
        <end position="341"/>
    </location>
</feature>
<dbReference type="SUPFAM" id="SSF49417">
    <property type="entry name" value="p53-like transcription factors"/>
    <property type="match status" value="1"/>
</dbReference>
<dbReference type="GO" id="GO:0001708">
    <property type="term" value="P:cell fate specification"/>
    <property type="evidence" value="ECO:0007669"/>
    <property type="project" value="TreeGrafter"/>
</dbReference>
<comment type="subcellular location">
    <subcellularLocation>
        <location evidence="5">Nucleus</location>
    </subcellularLocation>
</comment>
<sequence>MHKYQPRLHVIRTHDFMALPFVEWKTLVFEETVFIAVTAYQNEKITQLKIDNNPFAKGFRDSGGGKREKKRLAIQATSQDRTCSPTKRTRCDADRDSGLAHGRPSHDSRHARAEQNGDGDDEEDDVGGDEYAKNRRHGSFSKDSGTSRVDDVDDDEDDEDVCTDVEVEASDDEELNIGTAACPPREVPTSEGKVSCDAQTSEKSISSSLVVKEESILDIGNIGNKTSTGNIDNQPNTEKHSDDSTLDNSNEANKGINILGKDTESQRASIDRILDKSSSKDSETKDECPEVTSEDPTGISQNMIDDRTKESLQRRSPEAAEPGEIDTHAHRVTSGRGPRDRLFTDMRDLRAEHALRLGHSSYTHASPYLCSHQQLLEKMAYLGNPPGAPHHPSLLNPNILYSGLVGPGIFPSIGGAFPSISSSASAAFGPAPSAFPALPFPFSSMPMLSTQPPGSGSLSASSNPHKHLVCDTEALRLGRAGLPLYLSLKQPPLNPFSGSEIPQRDGSPVYHSPYNPEPVGASRLPLHPSFSRLSHNSSAATTGTPPGAVAAAAAAKAAADAAAAAAAAAAAVTGGRIPILSPHSKSAADAESLSRCDAFRGNGGGSAELGLRTSSIRSNAHLTAPAYSPQHGSAKFIPPHHRIEEANSVLASKATAATVNNDQKTQGSTTPGTVEREDSASTVQNLYNDQTDLRRHKPCHSVTTKTPLSPAKRTRENTDSQSNFVSRDTPLYKSHPHNGKDTSPNDNPLCFSREGCHINKGKNLTTPASTRHTKPPKKSFDISSLIKKETDTPSPDPCHSQSPVSEEKSTTQTSTLSPTQICSDRFDESTSGNNRLHDPPQRGCPESQGPTNDIDYIRNIERVRHIEQQHQQHQLLLNHPSLHQHHHFHHHFYRHQLMLAADNVLHSQSSHSDCHDPLSSAHNSRSQRSPSPSSETSKNRRQESHHRSRSDSAPYKTSPNKDSRVDSNIHNPLSSRSGSFSTSDIDLGESSPLSPHSLYLTNRPDIYQDPRLLGNEGPGATGSELKNMQMMLHGLKTPRTLHDTNDKTSS</sequence>
<keyword evidence="2 5" id="KW-0238">DNA-binding</keyword>
<dbReference type="GO" id="GO:0000785">
    <property type="term" value="C:chromatin"/>
    <property type="evidence" value="ECO:0007669"/>
    <property type="project" value="TreeGrafter"/>
</dbReference>
<evidence type="ECO:0000313" key="9">
    <source>
        <dbReference type="Proteomes" id="UP000735302"/>
    </source>
</evidence>